<keyword evidence="6" id="KW-0131">Cell cycle</keyword>
<dbReference type="GO" id="GO:0005737">
    <property type="term" value="C:cytoplasm"/>
    <property type="evidence" value="ECO:0007669"/>
    <property type="project" value="TreeGrafter"/>
</dbReference>
<evidence type="ECO:0000256" key="3">
    <source>
        <dbReference type="ARBA" id="ARBA00022776"/>
    </source>
</evidence>
<evidence type="ECO:0000256" key="1">
    <source>
        <dbReference type="ARBA" id="ARBA00022618"/>
    </source>
</evidence>
<organism evidence="8 9">
    <name type="scientific">Nezara viridula</name>
    <name type="common">Southern green stink bug</name>
    <name type="synonym">Cimex viridulus</name>
    <dbReference type="NCBI Taxonomy" id="85310"/>
    <lineage>
        <taxon>Eukaryota</taxon>
        <taxon>Metazoa</taxon>
        <taxon>Ecdysozoa</taxon>
        <taxon>Arthropoda</taxon>
        <taxon>Hexapoda</taxon>
        <taxon>Insecta</taxon>
        <taxon>Pterygota</taxon>
        <taxon>Neoptera</taxon>
        <taxon>Paraneoptera</taxon>
        <taxon>Hemiptera</taxon>
        <taxon>Heteroptera</taxon>
        <taxon>Panheteroptera</taxon>
        <taxon>Pentatomomorpha</taxon>
        <taxon>Pentatomoidea</taxon>
        <taxon>Pentatomidae</taxon>
        <taxon>Pentatominae</taxon>
        <taxon>Nezara</taxon>
    </lineage>
</organism>
<evidence type="ECO:0000256" key="7">
    <source>
        <dbReference type="PROSITE-ProRule" id="PRU00339"/>
    </source>
</evidence>
<evidence type="ECO:0000256" key="5">
    <source>
        <dbReference type="ARBA" id="ARBA00022803"/>
    </source>
</evidence>
<dbReference type="PANTHER" id="PTHR12558:SF9">
    <property type="entry name" value="CELL DIVISION CYCLE PROTEIN 16 HOMOLOG"/>
    <property type="match status" value="1"/>
</dbReference>
<sequence>MPEESYSEEMKINPDKPVNVDNYRKLVRSYLDLHLYTSALFWADKVVSLSDGEPEDVYWLAQCMFLLKQYHRAAFLLKNKGLHKTHLVCRYLAAKCLLEAKEYNEALELLSCDERESNYSSGSSGITESINSLLDQADNTIKGFPVPSLHSAVLYLKGCVYEALDNRSLASECYKQALKRDVFCFNAFQSLVQHQMLTAWEENDLISSLPITEQCKSKDDEWLVRSVYESLLKKYHSVPPRSVVQTHPRLKGNLDLRVAEAERHYYACNYTECFRITQEILEEDPYHTTCLPIHIAGLVELKKTNALFYLAHDLVDIRPDLAVSWFAVGCYYFLKGKTDPARRYLGKATSLDRLFGPAWLAYGHSFAIENEHDQAMAAYFKASQLMKGCHLPLLYIGLECGLTNNNRLAEKFFSQAQTIAPDDPFVLHEMGVTAFQNTDYNEALKYFEQALERVRQINEPLIADKWEALFNNLGHTCRKLRRFDKALEYHQQALVLSPQNGSTLSAIGFVQALMGNLEKSAESFHKALGIRRDDVFSTSMLTIVLEHLVGESPPYTGEDAPGVDCPSLLEMKPEIPDAQILINRTPPRIADEMDMTDSFQDENNS</sequence>
<reference evidence="8" key="1">
    <citation type="submission" date="2022-01" db="EMBL/GenBank/DDBJ databases">
        <authorList>
            <person name="King R."/>
        </authorList>
    </citation>
    <scope>NUCLEOTIDE SEQUENCE</scope>
</reference>
<dbReference type="OrthoDB" id="10006270at2759"/>
<dbReference type="SUPFAM" id="SSF81901">
    <property type="entry name" value="HCP-like"/>
    <property type="match status" value="1"/>
</dbReference>
<name>A0A9P0HL27_NEZVI</name>
<dbReference type="GO" id="GO:0045842">
    <property type="term" value="P:positive regulation of mitotic metaphase/anaphase transition"/>
    <property type="evidence" value="ECO:0007669"/>
    <property type="project" value="TreeGrafter"/>
</dbReference>
<evidence type="ECO:0008006" key="10">
    <source>
        <dbReference type="Google" id="ProtNLM"/>
    </source>
</evidence>
<gene>
    <name evidence="8" type="ORF">NEZAVI_LOCUS12984</name>
</gene>
<evidence type="ECO:0000256" key="6">
    <source>
        <dbReference type="ARBA" id="ARBA00023306"/>
    </source>
</evidence>
<evidence type="ECO:0000256" key="2">
    <source>
        <dbReference type="ARBA" id="ARBA00022737"/>
    </source>
</evidence>
<accession>A0A9P0HL27</accession>
<dbReference type="EMBL" id="OV725082">
    <property type="protein sequence ID" value="CAH1404608.1"/>
    <property type="molecule type" value="Genomic_DNA"/>
</dbReference>
<feature type="repeat" description="TPR" evidence="7">
    <location>
        <begin position="467"/>
        <end position="500"/>
    </location>
</feature>
<dbReference type="Pfam" id="PF13181">
    <property type="entry name" value="TPR_8"/>
    <property type="match status" value="2"/>
</dbReference>
<dbReference type="PROSITE" id="PS50005">
    <property type="entry name" value="TPR"/>
    <property type="match status" value="2"/>
</dbReference>
<keyword evidence="2" id="KW-0677">Repeat</keyword>
<dbReference type="GO" id="GO:0005680">
    <property type="term" value="C:anaphase-promoting complex"/>
    <property type="evidence" value="ECO:0007669"/>
    <property type="project" value="TreeGrafter"/>
</dbReference>
<dbReference type="PANTHER" id="PTHR12558">
    <property type="entry name" value="CELL DIVISION CYCLE 16,23,27"/>
    <property type="match status" value="1"/>
</dbReference>
<keyword evidence="9" id="KW-1185">Reference proteome</keyword>
<dbReference type="SMART" id="SM00028">
    <property type="entry name" value="TPR"/>
    <property type="match status" value="7"/>
</dbReference>
<proteinExistence type="predicted"/>
<dbReference type="Pfam" id="PF13424">
    <property type="entry name" value="TPR_12"/>
    <property type="match status" value="1"/>
</dbReference>
<dbReference type="Proteomes" id="UP001152798">
    <property type="component" value="Chromosome 6"/>
</dbReference>
<dbReference type="Gene3D" id="1.25.40.10">
    <property type="entry name" value="Tetratricopeptide repeat domain"/>
    <property type="match status" value="1"/>
</dbReference>
<feature type="repeat" description="TPR" evidence="7">
    <location>
        <begin position="424"/>
        <end position="457"/>
    </location>
</feature>
<keyword evidence="4" id="KW-0833">Ubl conjugation pathway</keyword>
<evidence type="ECO:0000313" key="8">
    <source>
        <dbReference type="EMBL" id="CAH1404608.1"/>
    </source>
</evidence>
<keyword evidence="1" id="KW-0132">Cell division</keyword>
<dbReference type="GO" id="GO:0051301">
    <property type="term" value="P:cell division"/>
    <property type="evidence" value="ECO:0007669"/>
    <property type="project" value="UniProtKB-KW"/>
</dbReference>
<dbReference type="Pfam" id="PF12895">
    <property type="entry name" value="ANAPC3"/>
    <property type="match status" value="1"/>
</dbReference>
<evidence type="ECO:0000256" key="4">
    <source>
        <dbReference type="ARBA" id="ARBA00022786"/>
    </source>
</evidence>
<evidence type="ECO:0000313" key="9">
    <source>
        <dbReference type="Proteomes" id="UP001152798"/>
    </source>
</evidence>
<dbReference type="InterPro" id="IPR019734">
    <property type="entry name" value="TPR_rpt"/>
</dbReference>
<keyword evidence="3" id="KW-0498">Mitosis</keyword>
<dbReference type="InterPro" id="IPR011990">
    <property type="entry name" value="TPR-like_helical_dom_sf"/>
</dbReference>
<dbReference type="SUPFAM" id="SSF48452">
    <property type="entry name" value="TPR-like"/>
    <property type="match status" value="1"/>
</dbReference>
<dbReference type="GO" id="GO:0031145">
    <property type="term" value="P:anaphase-promoting complex-dependent catabolic process"/>
    <property type="evidence" value="ECO:0007669"/>
    <property type="project" value="TreeGrafter"/>
</dbReference>
<dbReference type="AlphaFoldDB" id="A0A9P0HL27"/>
<dbReference type="GO" id="GO:0016567">
    <property type="term" value="P:protein ubiquitination"/>
    <property type="evidence" value="ECO:0007669"/>
    <property type="project" value="TreeGrafter"/>
</dbReference>
<protein>
    <recommendedName>
        <fullName evidence="10">Cell division cycle protein 16 homolog</fullName>
    </recommendedName>
</protein>
<keyword evidence="5 7" id="KW-0802">TPR repeat</keyword>